<dbReference type="Proteomes" id="UP001234178">
    <property type="component" value="Unassembled WGS sequence"/>
</dbReference>
<keyword evidence="2" id="KW-1185">Reference proteome</keyword>
<name>A0ABR0ALX9_9CRUS</name>
<protein>
    <submittedName>
        <fullName evidence="1">Uncharacterized protein</fullName>
    </submittedName>
</protein>
<proteinExistence type="predicted"/>
<sequence>MANYCVKLLSVTPGEAVEEVSPVGQEAATPPSIEILFDEMETRCTESSGGWGHKLIVQVRKTWKYTKMVGVFHKLPSKQPILILIRSGVQSKLDHAIFKQCVEIVRLYVDKVDDSELQVLFVLQTLLSQHQHWEGALFLQGTLLSEEKQAINCKTMPHQLTETESFY</sequence>
<organism evidence="1 2">
    <name type="scientific">Daphnia magna</name>
    <dbReference type="NCBI Taxonomy" id="35525"/>
    <lineage>
        <taxon>Eukaryota</taxon>
        <taxon>Metazoa</taxon>
        <taxon>Ecdysozoa</taxon>
        <taxon>Arthropoda</taxon>
        <taxon>Crustacea</taxon>
        <taxon>Branchiopoda</taxon>
        <taxon>Diplostraca</taxon>
        <taxon>Cladocera</taxon>
        <taxon>Anomopoda</taxon>
        <taxon>Daphniidae</taxon>
        <taxon>Daphnia</taxon>
    </lineage>
</organism>
<reference evidence="1 2" key="1">
    <citation type="journal article" date="2023" name="Nucleic Acids Res.">
        <title>The hologenome of Daphnia magna reveals possible DNA methylation and microbiome-mediated evolution of the host genome.</title>
        <authorList>
            <person name="Chaturvedi A."/>
            <person name="Li X."/>
            <person name="Dhandapani V."/>
            <person name="Marshall H."/>
            <person name="Kissane S."/>
            <person name="Cuenca-Cambronero M."/>
            <person name="Asole G."/>
            <person name="Calvet F."/>
            <person name="Ruiz-Romero M."/>
            <person name="Marangio P."/>
            <person name="Guigo R."/>
            <person name="Rago D."/>
            <person name="Mirbahai L."/>
            <person name="Eastwood N."/>
            <person name="Colbourne J.K."/>
            <person name="Zhou J."/>
            <person name="Mallon E."/>
            <person name="Orsini L."/>
        </authorList>
    </citation>
    <scope>NUCLEOTIDE SEQUENCE [LARGE SCALE GENOMIC DNA]</scope>
    <source>
        <strain evidence="1">LRV0_1</strain>
    </source>
</reference>
<accession>A0ABR0ALX9</accession>
<gene>
    <name evidence="1" type="ORF">OUZ56_015150</name>
</gene>
<evidence type="ECO:0000313" key="1">
    <source>
        <dbReference type="EMBL" id="KAK4026130.1"/>
    </source>
</evidence>
<dbReference type="EMBL" id="JAOYFB010000038">
    <property type="protein sequence ID" value="KAK4026130.1"/>
    <property type="molecule type" value="Genomic_DNA"/>
</dbReference>
<comment type="caution">
    <text evidence="1">The sequence shown here is derived from an EMBL/GenBank/DDBJ whole genome shotgun (WGS) entry which is preliminary data.</text>
</comment>
<evidence type="ECO:0000313" key="2">
    <source>
        <dbReference type="Proteomes" id="UP001234178"/>
    </source>
</evidence>